<dbReference type="PRINTS" id="PR00507">
    <property type="entry name" value="N12N6MTFRASE"/>
</dbReference>
<evidence type="ECO:0000256" key="4">
    <source>
        <dbReference type="ARBA" id="ARBA00022691"/>
    </source>
</evidence>
<dbReference type="Proteomes" id="UP000067689">
    <property type="component" value="Chromosome"/>
</dbReference>
<keyword evidence="8" id="KW-1185">Reference proteome</keyword>
<dbReference type="PANTHER" id="PTHR33841:SF1">
    <property type="entry name" value="DNA METHYLTRANSFERASE A"/>
    <property type="match status" value="1"/>
</dbReference>
<dbReference type="KEGG" id="aer:AERYTH_05345"/>
<reference evidence="7 8" key="1">
    <citation type="journal article" date="1991" name="Int. J. Syst. Bacteriol.">
        <title>Description of the erythromycin-producing bacterium Arthrobacter sp. strain NRRL B-3381 as Aeromicrobium erythreum gen. nov., sp. nov.</title>
        <authorList>
            <person name="Miller E.S."/>
            <person name="Woese C.R."/>
            <person name="Brenner S."/>
        </authorList>
    </citation>
    <scope>NUCLEOTIDE SEQUENCE [LARGE SCALE GENOMIC DNA]</scope>
    <source>
        <strain evidence="7 8">AR18</strain>
    </source>
</reference>
<keyword evidence="3" id="KW-0808">Transferase</keyword>
<dbReference type="InterPro" id="IPR050953">
    <property type="entry name" value="N4_N6_ade-DNA_methylase"/>
</dbReference>
<dbReference type="InterPro" id="IPR029063">
    <property type="entry name" value="SAM-dependent_MTases_sf"/>
</dbReference>
<evidence type="ECO:0000256" key="1">
    <source>
        <dbReference type="ARBA" id="ARBA00011900"/>
    </source>
</evidence>
<dbReference type="SUPFAM" id="SSF53335">
    <property type="entry name" value="S-adenosyl-L-methionine-dependent methyltransferases"/>
    <property type="match status" value="1"/>
</dbReference>
<sequence length="979" mass="107870">MTIFVADYQRHAADLEASNSPYTELEARSEYIDRFLRILGWDVGNEDSQPQVLRDVVLERELSESDEGGRPDYRLRVSGRDRLPVEAKKPSVRLSTATGPARQARSYGWSLSLPAAVLTNVAQTVVFDTTVAPMDGDGPDVAVVPGGRFTVNDYVARFDDLWERLSYESVTSATYFDLYSYTEPPRGTSPFDNAFLAQFKRWRLLLASNIASQNPALPEAEVGRRTQRLLNALLFLRVCEDRNIGQYEALLKSAEDDKLLDAFRAADRSFNAGLFDVLTSTTLTSSVLRTVVREMYWPRSQFAFGVLRPDILAAVYEQYLADRVEVDGARRAALRPKPELTHAGGIVPTPGWVVTNLVAGGLEPQLVTGQPVPDDFRVLDLSMGSGPFLIEVLERLIEVEERAGRTVGLAERAALVKAHLHGVDIDGAAVEVAKLSLLLAVLGDEVIDTSRARNLLPDLSNNLLVGNSLVESNFDSVVPVAAAIPERRAAVAPLDLARTFARVIQEGGFNLIVGNPPYVRIQVLSEFMPDQLAYFQDGRSHFESAQSHNFDVYQLFVERAFQFLSADGYLAYIVPNRFTNLLPATTMRRVLGPRLGRLVHFGEQQVFEGRQTYTALVVAGPASTDPAEFEIVNNLAAWRETGASSVVHVDRADLTGEAWPIANEARTKVFEKMVAAGIAKLGDDGWISFFVGVQTSADDVFFVKPDPNRSDNLVARFTDSTGVLHEVEQSILRPAVRDRTLEPYGRAPVPDAFAIFPYDVQPPAQGHKRGTAHVYDEATMRARFPKALDYLTTHRAALQGRSVTPDPGPNFWAYGRSQSLWKLDEPKLVVRVLSLAPQYMLDTDGLVTPGGGDGGPYYLARPDAACPYSIHVVQAILSHPAVDAFVASRGRLYRGSYVVHRKAFMEAVPVPDLDTTEQQEIETAVTEMQDIVVQRRTEQDAAILTTLTGRFEVLRTKVNDAISAAYGLAAEDVAAIEGD</sequence>
<dbReference type="STRING" id="2041.AERYTH_05345"/>
<evidence type="ECO:0000256" key="2">
    <source>
        <dbReference type="ARBA" id="ARBA00022603"/>
    </source>
</evidence>
<dbReference type="PANTHER" id="PTHR33841">
    <property type="entry name" value="DNA METHYLTRANSFERASE YEEA-RELATED"/>
    <property type="match status" value="1"/>
</dbReference>
<dbReference type="PROSITE" id="PS00092">
    <property type="entry name" value="N6_MTASE"/>
    <property type="match status" value="1"/>
</dbReference>
<evidence type="ECO:0000313" key="8">
    <source>
        <dbReference type="Proteomes" id="UP000067689"/>
    </source>
</evidence>
<organism evidence="7 8">
    <name type="scientific">Aeromicrobium erythreum</name>
    <dbReference type="NCBI Taxonomy" id="2041"/>
    <lineage>
        <taxon>Bacteria</taxon>
        <taxon>Bacillati</taxon>
        <taxon>Actinomycetota</taxon>
        <taxon>Actinomycetes</taxon>
        <taxon>Propionibacteriales</taxon>
        <taxon>Nocardioidaceae</taxon>
        <taxon>Aeromicrobium</taxon>
    </lineage>
</organism>
<dbReference type="Pfam" id="PF07669">
    <property type="entry name" value="Eco57I"/>
    <property type="match status" value="1"/>
</dbReference>
<dbReference type="InterPro" id="IPR002052">
    <property type="entry name" value="DNA_methylase_N6_adenine_CS"/>
</dbReference>
<dbReference type="REBASE" id="136742">
    <property type="entry name" value="AerAR18ORF5340P"/>
</dbReference>
<dbReference type="GO" id="GO:0032259">
    <property type="term" value="P:methylation"/>
    <property type="evidence" value="ECO:0007669"/>
    <property type="project" value="UniProtKB-KW"/>
</dbReference>
<evidence type="ECO:0000256" key="5">
    <source>
        <dbReference type="ARBA" id="ARBA00047942"/>
    </source>
</evidence>
<dbReference type="GO" id="GO:0009007">
    <property type="term" value="F:site-specific DNA-methyltransferase (adenine-specific) activity"/>
    <property type="evidence" value="ECO:0007669"/>
    <property type="project" value="UniProtKB-EC"/>
</dbReference>
<evidence type="ECO:0000256" key="3">
    <source>
        <dbReference type="ARBA" id="ARBA00022679"/>
    </source>
</evidence>
<name>A0A0U4B8J5_9ACTN</name>
<dbReference type="Gene3D" id="3.40.50.150">
    <property type="entry name" value="Vaccinia Virus protein VP39"/>
    <property type="match status" value="1"/>
</dbReference>
<dbReference type="AlphaFoldDB" id="A0A0U4B8J5"/>
<keyword evidence="4" id="KW-0949">S-adenosyl-L-methionine</keyword>
<comment type="catalytic activity">
    <reaction evidence="5">
        <text>a 2'-deoxyadenosine in DNA + S-adenosyl-L-methionine = an N(6)-methyl-2'-deoxyadenosine in DNA + S-adenosyl-L-homocysteine + H(+)</text>
        <dbReference type="Rhea" id="RHEA:15197"/>
        <dbReference type="Rhea" id="RHEA-COMP:12418"/>
        <dbReference type="Rhea" id="RHEA-COMP:12419"/>
        <dbReference type="ChEBI" id="CHEBI:15378"/>
        <dbReference type="ChEBI" id="CHEBI:57856"/>
        <dbReference type="ChEBI" id="CHEBI:59789"/>
        <dbReference type="ChEBI" id="CHEBI:90615"/>
        <dbReference type="ChEBI" id="CHEBI:90616"/>
        <dbReference type="EC" id="2.1.1.72"/>
    </reaction>
</comment>
<accession>A0A0U4B8J5</accession>
<dbReference type="EC" id="2.1.1.72" evidence="1"/>
<proteinExistence type="predicted"/>
<dbReference type="InterPro" id="IPR011639">
    <property type="entry name" value="MethylTrfase_TaqI-like_dom"/>
</dbReference>
<dbReference type="GO" id="GO:0003676">
    <property type="term" value="F:nucleic acid binding"/>
    <property type="evidence" value="ECO:0007669"/>
    <property type="project" value="InterPro"/>
</dbReference>
<evidence type="ECO:0000313" key="7">
    <source>
        <dbReference type="EMBL" id="ALX04164.1"/>
    </source>
</evidence>
<dbReference type="Gene3D" id="3.90.1570.30">
    <property type="match status" value="1"/>
</dbReference>
<dbReference type="PATRIC" id="fig|2041.4.peg.1111"/>
<gene>
    <name evidence="7" type="ORF">AERYTH_05345</name>
</gene>
<keyword evidence="2" id="KW-0489">Methyltransferase</keyword>
<feature type="domain" description="Type II methyltransferase M.TaqI-like" evidence="6">
    <location>
        <begin position="419"/>
        <end position="607"/>
    </location>
</feature>
<protein>
    <recommendedName>
        <fullName evidence="1">site-specific DNA-methyltransferase (adenine-specific)</fullName>
        <ecNumber evidence="1">2.1.1.72</ecNumber>
    </recommendedName>
</protein>
<dbReference type="EMBL" id="CP011502">
    <property type="protein sequence ID" value="ALX04164.1"/>
    <property type="molecule type" value="Genomic_DNA"/>
</dbReference>
<dbReference type="GO" id="GO:0006304">
    <property type="term" value="P:DNA modification"/>
    <property type="evidence" value="ECO:0007669"/>
    <property type="project" value="InterPro"/>
</dbReference>
<evidence type="ECO:0000259" key="6">
    <source>
        <dbReference type="Pfam" id="PF07669"/>
    </source>
</evidence>